<gene>
    <name evidence="2" type="ORF">LL253_11480</name>
</gene>
<evidence type="ECO:0000313" key="3">
    <source>
        <dbReference type="Proteomes" id="UP001198830"/>
    </source>
</evidence>
<protein>
    <recommendedName>
        <fullName evidence="4">Secreted protein</fullName>
    </recommendedName>
</protein>
<name>A0ABS8H468_9SPHN</name>
<feature type="chain" id="PRO_5045247307" description="Secreted protein" evidence="1">
    <location>
        <begin position="21"/>
        <end position="80"/>
    </location>
</feature>
<feature type="signal peptide" evidence="1">
    <location>
        <begin position="1"/>
        <end position="20"/>
    </location>
</feature>
<evidence type="ECO:0008006" key="4">
    <source>
        <dbReference type="Google" id="ProtNLM"/>
    </source>
</evidence>
<evidence type="ECO:0000256" key="1">
    <source>
        <dbReference type="SAM" id="SignalP"/>
    </source>
</evidence>
<reference evidence="2 3" key="1">
    <citation type="submission" date="2021-10" db="EMBL/GenBank/DDBJ databases">
        <title>The diversity and Nitrogen Metabolism of Culturable Nitrate-Utilizing Bacteria Within the Oxygen Minimum Zone of the Changjiang (Yangtze River)Estuary.</title>
        <authorList>
            <person name="Zhang D."/>
            <person name="Zheng J."/>
            <person name="Liu S."/>
            <person name="He W."/>
        </authorList>
    </citation>
    <scope>NUCLEOTIDE SEQUENCE [LARGE SCALE GENOMIC DNA]</scope>
    <source>
        <strain evidence="2 3">FXH275-2</strain>
    </source>
</reference>
<keyword evidence="3" id="KW-1185">Reference proteome</keyword>
<organism evidence="2 3">
    <name type="scientific">Sphingobium soli</name>
    <dbReference type="NCBI Taxonomy" id="1591116"/>
    <lineage>
        <taxon>Bacteria</taxon>
        <taxon>Pseudomonadati</taxon>
        <taxon>Pseudomonadota</taxon>
        <taxon>Alphaproteobacteria</taxon>
        <taxon>Sphingomonadales</taxon>
        <taxon>Sphingomonadaceae</taxon>
        <taxon>Sphingobium</taxon>
    </lineage>
</organism>
<comment type="caution">
    <text evidence="2">The sequence shown here is derived from an EMBL/GenBank/DDBJ whole genome shotgun (WGS) entry which is preliminary data.</text>
</comment>
<proteinExistence type="predicted"/>
<evidence type="ECO:0000313" key="2">
    <source>
        <dbReference type="EMBL" id="MCC4233310.1"/>
    </source>
</evidence>
<dbReference type="Proteomes" id="UP001198830">
    <property type="component" value="Unassembled WGS sequence"/>
</dbReference>
<dbReference type="EMBL" id="JAJGNP010000008">
    <property type="protein sequence ID" value="MCC4233310.1"/>
    <property type="molecule type" value="Genomic_DNA"/>
</dbReference>
<accession>A0ABS8H468</accession>
<keyword evidence="1" id="KW-0732">Signal</keyword>
<dbReference type="RefSeq" id="WP_228227224.1">
    <property type="nucleotide sequence ID" value="NZ_JAJGNP010000008.1"/>
</dbReference>
<sequence length="80" mass="8714">MKTIILATVAAAFVATPALAQPEGNFGRAKVSYDEQSDTYCFRETPAGSMVPRTECRTKAEWAEAGLTISRKSSMQLAQR</sequence>